<feature type="transmembrane region" description="Helical" evidence="5">
    <location>
        <begin position="68"/>
        <end position="91"/>
    </location>
</feature>
<accession>A0A8T0AAZ9</accession>
<gene>
    <name evidence="6" type="ORF">HF521_014868</name>
</gene>
<keyword evidence="7" id="KW-1185">Reference proteome</keyword>
<keyword evidence="2 5" id="KW-0812">Transmembrane</keyword>
<dbReference type="Proteomes" id="UP000606274">
    <property type="component" value="Unassembled WGS sequence"/>
</dbReference>
<dbReference type="EMBL" id="JABFDY010000027">
    <property type="protein sequence ID" value="KAF7687640.1"/>
    <property type="molecule type" value="Genomic_DNA"/>
</dbReference>
<evidence type="ECO:0008006" key="8">
    <source>
        <dbReference type="Google" id="ProtNLM"/>
    </source>
</evidence>
<evidence type="ECO:0000256" key="5">
    <source>
        <dbReference type="SAM" id="Phobius"/>
    </source>
</evidence>
<evidence type="ECO:0000313" key="6">
    <source>
        <dbReference type="EMBL" id="KAF7687640.1"/>
    </source>
</evidence>
<sequence>MYIIYSTEHEDIPEPKTVEFVLGMRLIRGQFFFLSYRQRPSDHKDGRAFSSRREATKDKMSCLKCLKYTMCVVNFIFFLCGAAIFGLGIYISTTTKYLTFFPSLSIVNLASALFVIGIFVTSVSFLGFLGALKENRCLLISFFILLFLLMLAELTVACLLLFYETDIDNYIGKELKDSMQKSTGGGNNTSIDWNMIQNTFECCGVNNFTDWDGTKIPSSCCKTEPCTSYWKEGCYLKLKNWFETNLLGTGIAVIVICSIEVLGMCFSMTLFCHISKSGLGYK</sequence>
<dbReference type="AlphaFoldDB" id="A0A8T0AAZ9"/>
<dbReference type="PANTHER" id="PTHR19282">
    <property type="entry name" value="TETRASPANIN"/>
    <property type="match status" value="1"/>
</dbReference>
<evidence type="ECO:0000256" key="4">
    <source>
        <dbReference type="ARBA" id="ARBA00023136"/>
    </source>
</evidence>
<protein>
    <recommendedName>
        <fullName evidence="8">Tetraspanin</fullName>
    </recommendedName>
</protein>
<dbReference type="InterPro" id="IPR008952">
    <property type="entry name" value="Tetraspanin_EC2_sf"/>
</dbReference>
<dbReference type="Pfam" id="PF00335">
    <property type="entry name" value="Tetraspanin"/>
    <property type="match status" value="1"/>
</dbReference>
<evidence type="ECO:0000313" key="7">
    <source>
        <dbReference type="Proteomes" id="UP000606274"/>
    </source>
</evidence>
<dbReference type="SUPFAM" id="SSF48652">
    <property type="entry name" value="Tetraspanin"/>
    <property type="match status" value="1"/>
</dbReference>
<comment type="subcellular location">
    <subcellularLocation>
        <location evidence="1">Membrane</location>
        <topology evidence="1">Multi-pass membrane protein</topology>
    </subcellularLocation>
</comment>
<dbReference type="PANTHER" id="PTHR19282:SF39">
    <property type="entry name" value="LEUKOCYTE SURFACE ANTIGEN CD53"/>
    <property type="match status" value="1"/>
</dbReference>
<feature type="transmembrane region" description="Helical" evidence="5">
    <location>
        <begin position="246"/>
        <end position="272"/>
    </location>
</feature>
<dbReference type="GO" id="GO:0005886">
    <property type="term" value="C:plasma membrane"/>
    <property type="evidence" value="ECO:0007669"/>
    <property type="project" value="TreeGrafter"/>
</dbReference>
<organism evidence="6 7">
    <name type="scientific">Silurus meridionalis</name>
    <name type="common">Southern catfish</name>
    <name type="synonym">Silurus soldatovi meridionalis</name>
    <dbReference type="NCBI Taxonomy" id="175797"/>
    <lineage>
        <taxon>Eukaryota</taxon>
        <taxon>Metazoa</taxon>
        <taxon>Chordata</taxon>
        <taxon>Craniata</taxon>
        <taxon>Vertebrata</taxon>
        <taxon>Euteleostomi</taxon>
        <taxon>Actinopterygii</taxon>
        <taxon>Neopterygii</taxon>
        <taxon>Teleostei</taxon>
        <taxon>Ostariophysi</taxon>
        <taxon>Siluriformes</taxon>
        <taxon>Siluridae</taxon>
        <taxon>Silurus</taxon>
    </lineage>
</organism>
<dbReference type="Gene3D" id="1.10.1450.10">
    <property type="entry name" value="Tetraspanin"/>
    <property type="match status" value="1"/>
</dbReference>
<keyword evidence="3 5" id="KW-1133">Transmembrane helix</keyword>
<evidence type="ECO:0000256" key="3">
    <source>
        <dbReference type="ARBA" id="ARBA00022989"/>
    </source>
</evidence>
<feature type="transmembrane region" description="Helical" evidence="5">
    <location>
        <begin position="111"/>
        <end position="132"/>
    </location>
</feature>
<evidence type="ECO:0000256" key="2">
    <source>
        <dbReference type="ARBA" id="ARBA00022692"/>
    </source>
</evidence>
<dbReference type="PRINTS" id="PR00259">
    <property type="entry name" value="TMFOUR"/>
</dbReference>
<evidence type="ECO:0000256" key="1">
    <source>
        <dbReference type="ARBA" id="ARBA00004141"/>
    </source>
</evidence>
<comment type="caution">
    <text evidence="6">The sequence shown here is derived from an EMBL/GenBank/DDBJ whole genome shotgun (WGS) entry which is preliminary data.</text>
</comment>
<feature type="transmembrane region" description="Helical" evidence="5">
    <location>
        <begin position="139"/>
        <end position="163"/>
    </location>
</feature>
<name>A0A8T0AAZ9_SILME</name>
<reference evidence="6" key="1">
    <citation type="submission" date="2020-08" db="EMBL/GenBank/DDBJ databases">
        <title>Chromosome-level assembly of Southern catfish (Silurus meridionalis) provides insights into visual adaptation to the nocturnal and benthic lifestyles.</title>
        <authorList>
            <person name="Zhang Y."/>
            <person name="Wang D."/>
            <person name="Peng Z."/>
        </authorList>
    </citation>
    <scope>NUCLEOTIDE SEQUENCE</scope>
    <source>
        <strain evidence="6">SWU-2019-XX</strain>
        <tissue evidence="6">Muscle</tissue>
    </source>
</reference>
<dbReference type="InterPro" id="IPR018499">
    <property type="entry name" value="Tetraspanin/Peripherin"/>
</dbReference>
<proteinExistence type="predicted"/>
<keyword evidence="4 5" id="KW-0472">Membrane</keyword>